<dbReference type="Gene3D" id="3.40.190.290">
    <property type="match status" value="1"/>
</dbReference>
<feature type="domain" description="HTH lysR-type" evidence="5">
    <location>
        <begin position="1"/>
        <end position="58"/>
    </location>
</feature>
<evidence type="ECO:0000256" key="4">
    <source>
        <dbReference type="ARBA" id="ARBA00023163"/>
    </source>
</evidence>
<evidence type="ECO:0000259" key="5">
    <source>
        <dbReference type="PROSITE" id="PS50931"/>
    </source>
</evidence>
<reference evidence="7" key="1">
    <citation type="journal article" date="2019" name="Int. J. Syst. Evol. Microbiol.">
        <title>The Global Catalogue of Microorganisms (GCM) 10K type strain sequencing project: providing services to taxonomists for standard genome sequencing and annotation.</title>
        <authorList>
            <consortium name="The Broad Institute Genomics Platform"/>
            <consortium name="The Broad Institute Genome Sequencing Center for Infectious Disease"/>
            <person name="Wu L."/>
            <person name="Ma J."/>
        </authorList>
    </citation>
    <scope>NUCLEOTIDE SEQUENCE [LARGE SCALE GENOMIC DNA]</scope>
    <source>
        <strain evidence="7">TISTR 2466</strain>
    </source>
</reference>
<organism evidence="6 7">
    <name type="scientific">Sporolactobacillus shoreicorticis</name>
    <dbReference type="NCBI Taxonomy" id="1923877"/>
    <lineage>
        <taxon>Bacteria</taxon>
        <taxon>Bacillati</taxon>
        <taxon>Bacillota</taxon>
        <taxon>Bacilli</taxon>
        <taxon>Bacillales</taxon>
        <taxon>Sporolactobacillaceae</taxon>
        <taxon>Sporolactobacillus</taxon>
    </lineage>
</organism>
<dbReference type="Gene3D" id="1.10.10.10">
    <property type="entry name" value="Winged helix-like DNA-binding domain superfamily/Winged helix DNA-binding domain"/>
    <property type="match status" value="1"/>
</dbReference>
<dbReference type="InterPro" id="IPR036388">
    <property type="entry name" value="WH-like_DNA-bd_sf"/>
</dbReference>
<dbReference type="Pfam" id="PF00126">
    <property type="entry name" value="HTH_1"/>
    <property type="match status" value="1"/>
</dbReference>
<accession>A0ABW5S419</accession>
<gene>
    <name evidence="6" type="ORF">ACFSUE_11940</name>
</gene>
<dbReference type="InterPro" id="IPR036390">
    <property type="entry name" value="WH_DNA-bd_sf"/>
</dbReference>
<dbReference type="InterPro" id="IPR000847">
    <property type="entry name" value="LysR_HTH_N"/>
</dbReference>
<evidence type="ECO:0000256" key="3">
    <source>
        <dbReference type="ARBA" id="ARBA00023125"/>
    </source>
</evidence>
<keyword evidence="3" id="KW-0238">DNA-binding</keyword>
<dbReference type="PANTHER" id="PTHR30126:SF40">
    <property type="entry name" value="HTH-TYPE TRANSCRIPTIONAL REGULATOR GLTR"/>
    <property type="match status" value="1"/>
</dbReference>
<dbReference type="PANTHER" id="PTHR30126">
    <property type="entry name" value="HTH-TYPE TRANSCRIPTIONAL REGULATOR"/>
    <property type="match status" value="1"/>
</dbReference>
<keyword evidence="7" id="KW-1185">Reference proteome</keyword>
<comment type="caution">
    <text evidence="6">The sequence shown here is derived from an EMBL/GenBank/DDBJ whole genome shotgun (WGS) entry which is preliminary data.</text>
</comment>
<dbReference type="Pfam" id="PF03466">
    <property type="entry name" value="LysR_substrate"/>
    <property type="match status" value="1"/>
</dbReference>
<dbReference type="Proteomes" id="UP001597399">
    <property type="component" value="Unassembled WGS sequence"/>
</dbReference>
<evidence type="ECO:0000256" key="2">
    <source>
        <dbReference type="ARBA" id="ARBA00023015"/>
    </source>
</evidence>
<evidence type="ECO:0000256" key="1">
    <source>
        <dbReference type="ARBA" id="ARBA00009437"/>
    </source>
</evidence>
<protein>
    <submittedName>
        <fullName evidence="6">LysR family transcriptional regulator</fullName>
    </submittedName>
</protein>
<keyword evidence="2" id="KW-0805">Transcription regulation</keyword>
<dbReference type="CDD" id="cd05466">
    <property type="entry name" value="PBP2_LTTR_substrate"/>
    <property type="match status" value="1"/>
</dbReference>
<dbReference type="SUPFAM" id="SSF46785">
    <property type="entry name" value="Winged helix' DNA-binding domain"/>
    <property type="match status" value="1"/>
</dbReference>
<dbReference type="InterPro" id="IPR005119">
    <property type="entry name" value="LysR_subst-bd"/>
</dbReference>
<evidence type="ECO:0000313" key="6">
    <source>
        <dbReference type="EMBL" id="MFD2694332.1"/>
    </source>
</evidence>
<comment type="similarity">
    <text evidence="1">Belongs to the LysR transcriptional regulatory family.</text>
</comment>
<evidence type="ECO:0000313" key="7">
    <source>
        <dbReference type="Proteomes" id="UP001597399"/>
    </source>
</evidence>
<sequence>MKFEQLFFLKEAVKYQSISVAAEKNFISQSSVSYAISKLEKELSIDLLKRTNSGVTPTLAGEMVLQKSESIFKATEEIVEISNRHRNDGEVNIACIPCICDWILPKVLQILKRRADDILVSVETEESNSVARHVSSGISEFGILIRFEELERNTELRYTPLFRDEYVLYVGRKSPFWNRSRITYAELVQEPYIAYQDEFRRYNGGLTNMIGANKLPNIIFRTDNLDSIKNMIMHDNYVAFFPSFMSENDLYVKSGWIRRITVSDKKLDFEVGYVESAKYKTKKIDQIFLTTLSKMIEGFDLSKMNQNDL</sequence>
<dbReference type="RefSeq" id="WP_253057877.1">
    <property type="nucleotide sequence ID" value="NZ_JAMXWM010000001.1"/>
</dbReference>
<name>A0ABW5S419_9BACL</name>
<dbReference type="PROSITE" id="PS50931">
    <property type="entry name" value="HTH_LYSR"/>
    <property type="match status" value="1"/>
</dbReference>
<keyword evidence="4" id="KW-0804">Transcription</keyword>
<dbReference type="EMBL" id="JBHUMQ010000026">
    <property type="protein sequence ID" value="MFD2694332.1"/>
    <property type="molecule type" value="Genomic_DNA"/>
</dbReference>
<proteinExistence type="inferred from homology"/>
<dbReference type="SUPFAM" id="SSF53850">
    <property type="entry name" value="Periplasmic binding protein-like II"/>
    <property type="match status" value="1"/>
</dbReference>